<gene>
    <name evidence="1" type="ORF">BWK73_53980</name>
</gene>
<comment type="caution">
    <text evidence="1">The sequence shown here is derived from an EMBL/GenBank/DDBJ whole genome shotgun (WGS) entry which is preliminary data.</text>
</comment>
<accession>A0A1Y1Q6T0</accession>
<sequence length="378" mass="42468">MPNTLQHEYSPNPEVRRRTLQELLARLQHQHDLETRVEEKMRLEHSITNTQAKLQQLDAETDAKMQREIQHTEWASCLIRIQDPAFKAIRTAVMNALRSETGRRHALLTEQLTSLVANPDTVDDFLFWWECRQSQPAEPIFSDEENREVAERIRAGKVVLFLGSDVLGGTAQETALANQLAQLAKYGEFNGSLSAIAEYYRLKFNLGVEKLVDRMGSILPNDPQAVTFYQTLAAQSARLVLISAAYDELEQALRQAVKPFVVLTSIVQRGQYGVGHVQVSFSDTNPEAGIYTKEETSGLDLKRYSIIYKIRGTCRTAQGENTPMTLTESDYFSFARLCGNHDSQLFGKPVAGFRAAVYRLSPASVGRPFAGESLVEKP</sequence>
<evidence type="ECO:0000313" key="2">
    <source>
        <dbReference type="Proteomes" id="UP000192491"/>
    </source>
</evidence>
<evidence type="ECO:0000313" key="1">
    <source>
        <dbReference type="EMBL" id="OQW97680.1"/>
    </source>
</evidence>
<dbReference type="EMBL" id="MTEJ01000794">
    <property type="protein sequence ID" value="OQW97680.1"/>
    <property type="molecule type" value="Genomic_DNA"/>
</dbReference>
<dbReference type="AlphaFoldDB" id="A0A1Y1Q6T0"/>
<organism evidence="1 2">
    <name type="scientific">Thiothrix lacustris</name>
    <dbReference type="NCBI Taxonomy" id="525917"/>
    <lineage>
        <taxon>Bacteria</taxon>
        <taxon>Pseudomonadati</taxon>
        <taxon>Pseudomonadota</taxon>
        <taxon>Gammaproteobacteria</taxon>
        <taxon>Thiotrichales</taxon>
        <taxon>Thiotrichaceae</taxon>
        <taxon>Thiothrix</taxon>
    </lineage>
</organism>
<reference evidence="1 2" key="1">
    <citation type="submission" date="2017-01" db="EMBL/GenBank/DDBJ databases">
        <title>Novel large sulfur bacteria in the metagenomes of groundwater-fed chemosynthetic microbial mats in the Lake Huron basin.</title>
        <authorList>
            <person name="Sharrar A.M."/>
            <person name="Flood B.E."/>
            <person name="Bailey J.V."/>
            <person name="Jones D.S."/>
            <person name="Biddanda B."/>
            <person name="Ruberg S.A."/>
            <person name="Marcus D.N."/>
            <person name="Dick G.J."/>
        </authorList>
    </citation>
    <scope>NUCLEOTIDE SEQUENCE [LARGE SCALE GENOMIC DNA]</scope>
    <source>
        <strain evidence="1">A8</strain>
    </source>
</reference>
<dbReference type="Proteomes" id="UP000192491">
    <property type="component" value="Unassembled WGS sequence"/>
</dbReference>
<protein>
    <submittedName>
        <fullName evidence="1">Uncharacterized protein</fullName>
    </submittedName>
</protein>
<proteinExistence type="predicted"/>
<name>A0A1Y1Q6T0_9GAMM</name>